<accession>A0A0F9RBS1</accession>
<gene>
    <name evidence="1" type="ORF">LCGC14_0993110</name>
</gene>
<name>A0A0F9RBS1_9ZZZZ</name>
<evidence type="ECO:0000313" key="1">
    <source>
        <dbReference type="EMBL" id="KKN14758.1"/>
    </source>
</evidence>
<dbReference type="Gene3D" id="3.40.50.300">
    <property type="entry name" value="P-loop containing nucleotide triphosphate hydrolases"/>
    <property type="match status" value="1"/>
</dbReference>
<dbReference type="AlphaFoldDB" id="A0A0F9RBS1"/>
<proteinExistence type="predicted"/>
<reference evidence="1" key="1">
    <citation type="journal article" date="2015" name="Nature">
        <title>Complex archaea that bridge the gap between prokaryotes and eukaryotes.</title>
        <authorList>
            <person name="Spang A."/>
            <person name="Saw J.H."/>
            <person name="Jorgensen S.L."/>
            <person name="Zaremba-Niedzwiedzka K."/>
            <person name="Martijn J."/>
            <person name="Lind A.E."/>
            <person name="van Eijk R."/>
            <person name="Schleper C."/>
            <person name="Guy L."/>
            <person name="Ettema T.J."/>
        </authorList>
    </citation>
    <scope>NUCLEOTIDE SEQUENCE</scope>
</reference>
<protein>
    <recommendedName>
        <fullName evidence="2">Phage terminase large subunit N-terminal domain-containing protein</fullName>
    </recommendedName>
</protein>
<feature type="non-terminal residue" evidence="1">
    <location>
        <position position="80"/>
    </location>
</feature>
<sequence length="80" mass="9076">MNLKTTKVFKELEEAWVGGKRRCLLEGGTSSSKTYSMLQFLVWVAQESLKPLLISLVSESLPHLKRGMIRDFFNIIGEST</sequence>
<comment type="caution">
    <text evidence="1">The sequence shown here is derived from an EMBL/GenBank/DDBJ whole genome shotgun (WGS) entry which is preliminary data.</text>
</comment>
<dbReference type="InterPro" id="IPR027417">
    <property type="entry name" value="P-loop_NTPase"/>
</dbReference>
<evidence type="ECO:0008006" key="2">
    <source>
        <dbReference type="Google" id="ProtNLM"/>
    </source>
</evidence>
<dbReference type="EMBL" id="LAZR01003787">
    <property type="protein sequence ID" value="KKN14758.1"/>
    <property type="molecule type" value="Genomic_DNA"/>
</dbReference>
<organism evidence="1">
    <name type="scientific">marine sediment metagenome</name>
    <dbReference type="NCBI Taxonomy" id="412755"/>
    <lineage>
        <taxon>unclassified sequences</taxon>
        <taxon>metagenomes</taxon>
        <taxon>ecological metagenomes</taxon>
    </lineage>
</organism>